<name>A0A192D3C2_9SPHN</name>
<protein>
    <submittedName>
        <fullName evidence="2">Uncharacterized protein</fullName>
    </submittedName>
</protein>
<feature type="transmembrane region" description="Helical" evidence="1">
    <location>
        <begin position="139"/>
        <end position="157"/>
    </location>
</feature>
<dbReference type="STRING" id="1112.A9D12_05085"/>
<dbReference type="InterPro" id="IPR053824">
    <property type="entry name" value="DUF7010"/>
</dbReference>
<keyword evidence="1" id="KW-0812">Transmembrane</keyword>
<keyword evidence="3" id="KW-1185">Reference proteome</keyword>
<dbReference type="OrthoDB" id="7595043at2"/>
<keyword evidence="1" id="KW-0472">Membrane</keyword>
<dbReference type="Pfam" id="PF22765">
    <property type="entry name" value="DUF7010"/>
    <property type="match status" value="1"/>
</dbReference>
<dbReference type="Proteomes" id="UP000078263">
    <property type="component" value="Chromosome"/>
</dbReference>
<gene>
    <name evidence="2" type="ORF">A9D12_05085</name>
</gene>
<feature type="transmembrane region" description="Helical" evidence="1">
    <location>
        <begin position="90"/>
        <end position="108"/>
    </location>
</feature>
<feature type="transmembrane region" description="Helical" evidence="1">
    <location>
        <begin position="27"/>
        <end position="46"/>
    </location>
</feature>
<evidence type="ECO:0000256" key="1">
    <source>
        <dbReference type="SAM" id="Phobius"/>
    </source>
</evidence>
<dbReference type="RefSeq" id="WP_068350338.1">
    <property type="nucleotide sequence ID" value="NZ_CP016033.1"/>
</dbReference>
<accession>A0A192D3C2</accession>
<dbReference type="AlphaFoldDB" id="A0A192D3C2"/>
<dbReference type="KEGG" id="pns:A9D12_05085"/>
<evidence type="ECO:0000313" key="3">
    <source>
        <dbReference type="Proteomes" id="UP000078263"/>
    </source>
</evidence>
<reference evidence="2 3" key="1">
    <citation type="submission" date="2016-05" db="EMBL/GenBank/DDBJ databases">
        <title>Compelete Genome Sequence of Bacteriochlorophyll-Synthesizing Bacterium Porphyrobacter neustonensis DSM 9434.</title>
        <authorList>
            <person name="Shi X.-L."/>
            <person name="Wu Y.-H."/>
            <person name="Cheng H."/>
            <person name="Xu L."/>
            <person name="Zhang X.-Q."/>
            <person name="Wang C.-S."/>
            <person name="Xu X.-W."/>
        </authorList>
    </citation>
    <scope>NUCLEOTIDE SEQUENCE [LARGE SCALE GENOMIC DNA]</scope>
    <source>
        <strain evidence="2 3">DSM 9434</strain>
    </source>
</reference>
<organism evidence="2 3">
    <name type="scientific">Erythrobacter neustonensis</name>
    <dbReference type="NCBI Taxonomy" id="1112"/>
    <lineage>
        <taxon>Bacteria</taxon>
        <taxon>Pseudomonadati</taxon>
        <taxon>Pseudomonadota</taxon>
        <taxon>Alphaproteobacteria</taxon>
        <taxon>Sphingomonadales</taxon>
        <taxon>Erythrobacteraceae</taxon>
        <taxon>Erythrobacter/Porphyrobacter group</taxon>
        <taxon>Erythrobacter</taxon>
    </lineage>
</organism>
<keyword evidence="1" id="KW-1133">Transmembrane helix</keyword>
<sequence length="187" mass="19518">MTGQTIDHGRTSLTDLRASYVASSTDAMPIAGVIAWSVLALLALWLGPALPYWAVLVAPAAPLPLAVLIDKARGRPTIFDGDASHPMTGLFLQFMSVIGVFVFLVIAIAKGPAALALGIGIVSGLIWVPHGWSTGSRAGMVQFLLRAVLCFAAYFLAPSGLKVPAIAAAVALSYVHAILFVRGQVRA</sequence>
<feature type="transmembrane region" description="Helical" evidence="1">
    <location>
        <begin position="114"/>
        <end position="132"/>
    </location>
</feature>
<dbReference type="EMBL" id="CP016033">
    <property type="protein sequence ID" value="ANK12427.1"/>
    <property type="molecule type" value="Genomic_DNA"/>
</dbReference>
<feature type="transmembrane region" description="Helical" evidence="1">
    <location>
        <begin position="52"/>
        <end position="69"/>
    </location>
</feature>
<feature type="transmembrane region" description="Helical" evidence="1">
    <location>
        <begin position="163"/>
        <end position="181"/>
    </location>
</feature>
<proteinExistence type="predicted"/>
<evidence type="ECO:0000313" key="2">
    <source>
        <dbReference type="EMBL" id="ANK12427.1"/>
    </source>
</evidence>